<keyword evidence="4 7" id="KW-0812">Transmembrane</keyword>
<evidence type="ECO:0000256" key="7">
    <source>
        <dbReference type="RuleBase" id="RU363032"/>
    </source>
</evidence>
<keyword evidence="6 7" id="KW-0472">Membrane</keyword>
<organism evidence="9 10">
    <name type="scientific">Oceanotoga teriensis</name>
    <dbReference type="NCBI Taxonomy" id="515440"/>
    <lineage>
        <taxon>Bacteria</taxon>
        <taxon>Thermotogati</taxon>
        <taxon>Thermotogota</taxon>
        <taxon>Thermotogae</taxon>
        <taxon>Petrotogales</taxon>
        <taxon>Petrotogaceae</taxon>
        <taxon>Oceanotoga</taxon>
    </lineage>
</organism>
<evidence type="ECO:0000259" key="8">
    <source>
        <dbReference type="PROSITE" id="PS50928"/>
    </source>
</evidence>
<evidence type="ECO:0000256" key="4">
    <source>
        <dbReference type="ARBA" id="ARBA00022692"/>
    </source>
</evidence>
<feature type="transmembrane region" description="Helical" evidence="7">
    <location>
        <begin position="265"/>
        <end position="285"/>
    </location>
</feature>
<evidence type="ECO:0000313" key="10">
    <source>
        <dbReference type="Proteomes" id="UP000245921"/>
    </source>
</evidence>
<proteinExistence type="inferred from homology"/>
<dbReference type="AlphaFoldDB" id="A0AA45HHN0"/>
<evidence type="ECO:0000256" key="3">
    <source>
        <dbReference type="ARBA" id="ARBA00022475"/>
    </source>
</evidence>
<comment type="similarity">
    <text evidence="7">Belongs to the binding-protein-dependent transport system permease family.</text>
</comment>
<reference evidence="9 10" key="1">
    <citation type="submission" date="2018-05" db="EMBL/GenBank/DDBJ databases">
        <title>Genomic Encyclopedia of Type Strains, Phase IV (KMG-IV): sequencing the most valuable type-strain genomes for metagenomic binning, comparative biology and taxonomic classification.</title>
        <authorList>
            <person name="Goeker M."/>
        </authorList>
    </citation>
    <scope>NUCLEOTIDE SEQUENCE [LARGE SCALE GENOMIC DNA]</scope>
    <source>
        <strain evidence="9 10">DSM 24906</strain>
    </source>
</reference>
<dbReference type="PROSITE" id="PS50928">
    <property type="entry name" value="ABC_TM1"/>
    <property type="match status" value="1"/>
</dbReference>
<feature type="domain" description="ABC transmembrane type-1" evidence="8">
    <location>
        <begin position="71"/>
        <end position="281"/>
    </location>
</feature>
<dbReference type="InterPro" id="IPR051393">
    <property type="entry name" value="ABC_transporter_permease"/>
</dbReference>
<dbReference type="InterPro" id="IPR035906">
    <property type="entry name" value="MetI-like_sf"/>
</dbReference>
<name>A0AA45HHN0_9BACT</name>
<evidence type="ECO:0000256" key="6">
    <source>
        <dbReference type="ARBA" id="ARBA00023136"/>
    </source>
</evidence>
<keyword evidence="10" id="KW-1185">Reference proteome</keyword>
<sequence length="295" mass="33972">MKISRKKQTYIIAFSFLVLPLLLLAVFTYYPMIRGVVLSFSDYNMFTHKTKWVGFENYKFIFNYKYFYISLLNTLKYMIIVPFIQFFAILLALLVNQKLPGMKLFRTLFYVPVITGAVIVSLSWRWIFDVDGILNNILINFNIIDSPIAWLTNEKTAIYCAMFVTLWRGIGYYMVIYMAGLQNIPSVLYEAAAIDGATKRQQFWKITMPLLKPTMLLAFLMSTISAVKIFEEVFLLTGGKANTSTLLFEVYNLAFTEYKFGRSSALSIILSGILIIFAIINFKFFGTGVEKDAKK</sequence>
<evidence type="ECO:0000256" key="2">
    <source>
        <dbReference type="ARBA" id="ARBA00022448"/>
    </source>
</evidence>
<dbReference type="CDD" id="cd06261">
    <property type="entry name" value="TM_PBP2"/>
    <property type="match status" value="1"/>
</dbReference>
<dbReference type="GO" id="GO:0055085">
    <property type="term" value="P:transmembrane transport"/>
    <property type="evidence" value="ECO:0007669"/>
    <property type="project" value="InterPro"/>
</dbReference>
<dbReference type="Gene3D" id="1.10.3720.10">
    <property type="entry name" value="MetI-like"/>
    <property type="match status" value="1"/>
</dbReference>
<feature type="transmembrane region" description="Helical" evidence="7">
    <location>
        <begin position="12"/>
        <end position="33"/>
    </location>
</feature>
<keyword evidence="2 7" id="KW-0813">Transport</keyword>
<keyword evidence="3" id="KW-1003">Cell membrane</keyword>
<dbReference type="PANTHER" id="PTHR30193">
    <property type="entry name" value="ABC TRANSPORTER PERMEASE PROTEIN"/>
    <property type="match status" value="1"/>
</dbReference>
<dbReference type="Proteomes" id="UP000245921">
    <property type="component" value="Unassembled WGS sequence"/>
</dbReference>
<protein>
    <submittedName>
        <fullName evidence="9">Carbohydrate ABC transporter membrane protein 1 (CUT1 family)</fullName>
    </submittedName>
</protein>
<dbReference type="InterPro" id="IPR000515">
    <property type="entry name" value="MetI-like"/>
</dbReference>
<feature type="transmembrane region" description="Helical" evidence="7">
    <location>
        <begin position="210"/>
        <end position="230"/>
    </location>
</feature>
<dbReference type="GO" id="GO:0005886">
    <property type="term" value="C:plasma membrane"/>
    <property type="evidence" value="ECO:0007669"/>
    <property type="project" value="UniProtKB-SubCell"/>
</dbReference>
<dbReference type="SUPFAM" id="SSF161098">
    <property type="entry name" value="MetI-like"/>
    <property type="match status" value="1"/>
</dbReference>
<evidence type="ECO:0000256" key="1">
    <source>
        <dbReference type="ARBA" id="ARBA00004651"/>
    </source>
</evidence>
<gene>
    <name evidence="9" type="ORF">C7380_12229</name>
</gene>
<feature type="transmembrane region" description="Helical" evidence="7">
    <location>
        <begin position="75"/>
        <end position="95"/>
    </location>
</feature>
<keyword evidence="5 7" id="KW-1133">Transmembrane helix</keyword>
<dbReference type="RefSeq" id="WP_109606184.1">
    <property type="nucleotide sequence ID" value="NZ_JAMHJO010000005.1"/>
</dbReference>
<evidence type="ECO:0000256" key="5">
    <source>
        <dbReference type="ARBA" id="ARBA00022989"/>
    </source>
</evidence>
<comment type="caution">
    <text evidence="9">The sequence shown here is derived from an EMBL/GenBank/DDBJ whole genome shotgun (WGS) entry which is preliminary data.</text>
</comment>
<comment type="subcellular location">
    <subcellularLocation>
        <location evidence="1 7">Cell membrane</location>
        <topology evidence="1 7">Multi-pass membrane protein</topology>
    </subcellularLocation>
</comment>
<dbReference type="PANTHER" id="PTHR30193:SF44">
    <property type="entry name" value="LACTOSE TRANSPORT SYSTEM PERMEASE PROTEIN LACF"/>
    <property type="match status" value="1"/>
</dbReference>
<feature type="transmembrane region" description="Helical" evidence="7">
    <location>
        <begin position="107"/>
        <end position="127"/>
    </location>
</feature>
<dbReference type="Pfam" id="PF00528">
    <property type="entry name" value="BPD_transp_1"/>
    <property type="match status" value="1"/>
</dbReference>
<evidence type="ECO:0000313" key="9">
    <source>
        <dbReference type="EMBL" id="PWJ87704.1"/>
    </source>
</evidence>
<dbReference type="EMBL" id="QGGI01000022">
    <property type="protein sequence ID" value="PWJ87704.1"/>
    <property type="molecule type" value="Genomic_DNA"/>
</dbReference>
<accession>A0AA45HHN0</accession>